<organism evidence="13 14">
    <name type="scientific">Sediminispirochaeta smaragdinae (strain DSM 11293 / JCM 15392 / SEBR 4228)</name>
    <name type="common">Spirochaeta smaragdinae</name>
    <dbReference type="NCBI Taxonomy" id="573413"/>
    <lineage>
        <taxon>Bacteria</taxon>
        <taxon>Pseudomonadati</taxon>
        <taxon>Spirochaetota</taxon>
        <taxon>Spirochaetia</taxon>
        <taxon>Spirochaetales</taxon>
        <taxon>Spirochaetaceae</taxon>
        <taxon>Sediminispirochaeta</taxon>
    </lineage>
</organism>
<comment type="pathway">
    <text evidence="4 11">Purine metabolism; AMP biosynthesis via salvage pathway; AMP from adenine: step 1/1.</text>
</comment>
<dbReference type="PANTHER" id="PTHR32315:SF3">
    <property type="entry name" value="ADENINE PHOSPHORIBOSYLTRANSFERASE"/>
    <property type="match status" value="1"/>
</dbReference>
<dbReference type="EC" id="2.4.2.7" evidence="6 11"/>
<dbReference type="HAMAP" id="MF_00004">
    <property type="entry name" value="Aden_phosphoribosyltr"/>
    <property type="match status" value="1"/>
</dbReference>
<dbReference type="GO" id="GO:0006168">
    <property type="term" value="P:adenine salvage"/>
    <property type="evidence" value="ECO:0007669"/>
    <property type="project" value="InterPro"/>
</dbReference>
<dbReference type="UniPathway" id="UPA00588">
    <property type="reaction ID" value="UER00646"/>
</dbReference>
<comment type="subcellular location">
    <subcellularLocation>
        <location evidence="3 11">Cytoplasm</location>
    </subcellularLocation>
</comment>
<dbReference type="Gene3D" id="3.40.50.2020">
    <property type="match status" value="1"/>
</dbReference>
<name>E1R1A4_SEDSS</name>
<reference evidence="13 14" key="1">
    <citation type="journal article" date="2010" name="Stand. Genomic Sci.">
        <title>Complete genome sequence of Spirochaeta smaragdinae type strain (SEBR 4228).</title>
        <authorList>
            <person name="Mavromatis K."/>
            <person name="Yasawong M."/>
            <person name="Chertkov O."/>
            <person name="Lapidus A."/>
            <person name="Lucas S."/>
            <person name="Nolan M."/>
            <person name="Del Rio T.G."/>
            <person name="Tice H."/>
            <person name="Cheng J.F."/>
            <person name="Pitluck S."/>
            <person name="Liolios K."/>
            <person name="Ivanova N."/>
            <person name="Tapia R."/>
            <person name="Han C."/>
            <person name="Bruce D."/>
            <person name="Goodwin L."/>
            <person name="Pati A."/>
            <person name="Chen A."/>
            <person name="Palaniappan K."/>
            <person name="Land M."/>
            <person name="Hauser L."/>
            <person name="Chang Y.J."/>
            <person name="Jeffries C.D."/>
            <person name="Detter J.C."/>
            <person name="Rohde M."/>
            <person name="Brambilla E."/>
            <person name="Spring S."/>
            <person name="Goker M."/>
            <person name="Sikorski J."/>
            <person name="Woyke T."/>
            <person name="Bristow J."/>
            <person name="Eisen J.A."/>
            <person name="Markowitz V."/>
            <person name="Hugenholtz P."/>
            <person name="Klenk H.P."/>
            <person name="Kyrpides N.C."/>
        </authorList>
    </citation>
    <scope>NUCLEOTIDE SEQUENCE [LARGE SCALE GENOMIC DNA]</scope>
    <source>
        <strain evidence="14">DSM 11293 / JCM 15392 / SEBR 4228</strain>
    </source>
</reference>
<dbReference type="HOGENOM" id="CLU_063339_3_0_12"/>
<dbReference type="SUPFAM" id="SSF53271">
    <property type="entry name" value="PRTase-like"/>
    <property type="match status" value="1"/>
</dbReference>
<dbReference type="InterPro" id="IPR005764">
    <property type="entry name" value="Ade_phspho_trans"/>
</dbReference>
<dbReference type="OrthoDB" id="9803963at2"/>
<sequence>MSATYDFDAAIRRIPDFPKPGVLFYDITSLIGNAEAFGAVIDTMKHLYQGRRIDAIAAVEARGFLFATPLAYLLNLPTILIRKKGKLPGATVERSFSLEYGEDTIQIHRGDIPIGGNVLIVDDLIATGGTIRAAVDLLRESGACANELFSVIGLPFLGFRELLSDCSIETLVCYEGE</sequence>
<comment type="catalytic activity">
    <reaction evidence="1 11">
        <text>AMP + diphosphate = 5-phospho-alpha-D-ribose 1-diphosphate + adenine</text>
        <dbReference type="Rhea" id="RHEA:16609"/>
        <dbReference type="ChEBI" id="CHEBI:16708"/>
        <dbReference type="ChEBI" id="CHEBI:33019"/>
        <dbReference type="ChEBI" id="CHEBI:58017"/>
        <dbReference type="ChEBI" id="CHEBI:456215"/>
        <dbReference type="EC" id="2.4.2.7"/>
    </reaction>
</comment>
<dbReference type="STRING" id="573413.Spirs_1798"/>
<dbReference type="GO" id="GO:0003999">
    <property type="term" value="F:adenine phosphoribosyltransferase activity"/>
    <property type="evidence" value="ECO:0007669"/>
    <property type="project" value="UniProtKB-UniRule"/>
</dbReference>
<evidence type="ECO:0000256" key="5">
    <source>
        <dbReference type="ARBA" id="ARBA00008391"/>
    </source>
</evidence>
<dbReference type="AlphaFoldDB" id="E1R1A4"/>
<dbReference type="NCBIfam" id="NF002634">
    <property type="entry name" value="PRK02304.1-3"/>
    <property type="match status" value="1"/>
</dbReference>
<dbReference type="Pfam" id="PF00156">
    <property type="entry name" value="Pribosyltran"/>
    <property type="match status" value="1"/>
</dbReference>
<dbReference type="InterPro" id="IPR000836">
    <property type="entry name" value="PRTase_dom"/>
</dbReference>
<dbReference type="FunFam" id="3.40.50.2020:FF:000021">
    <property type="entry name" value="Adenine phosphoribosyltransferase"/>
    <property type="match status" value="1"/>
</dbReference>
<evidence type="ECO:0000313" key="13">
    <source>
        <dbReference type="EMBL" id="ADK80924.1"/>
    </source>
</evidence>
<evidence type="ECO:0000256" key="1">
    <source>
        <dbReference type="ARBA" id="ARBA00000868"/>
    </source>
</evidence>
<dbReference type="EMBL" id="CP002116">
    <property type="protein sequence ID" value="ADK80924.1"/>
    <property type="molecule type" value="Genomic_DNA"/>
</dbReference>
<dbReference type="KEGG" id="ssm:Spirs_1798"/>
<evidence type="ECO:0000256" key="2">
    <source>
        <dbReference type="ARBA" id="ARBA00003968"/>
    </source>
</evidence>
<evidence type="ECO:0000256" key="6">
    <source>
        <dbReference type="ARBA" id="ARBA00011893"/>
    </source>
</evidence>
<protein>
    <recommendedName>
        <fullName evidence="6 11">Adenine phosphoribosyltransferase</fullName>
        <shortName evidence="11">APRT</shortName>
        <ecNumber evidence="6 11">2.4.2.7</ecNumber>
    </recommendedName>
</protein>
<evidence type="ECO:0000256" key="3">
    <source>
        <dbReference type="ARBA" id="ARBA00004496"/>
    </source>
</evidence>
<evidence type="ECO:0000256" key="9">
    <source>
        <dbReference type="ARBA" id="ARBA00022679"/>
    </source>
</evidence>
<keyword evidence="10 11" id="KW-0660">Purine salvage</keyword>
<evidence type="ECO:0000256" key="4">
    <source>
        <dbReference type="ARBA" id="ARBA00004659"/>
    </source>
</evidence>
<dbReference type="GO" id="GO:0002055">
    <property type="term" value="F:adenine binding"/>
    <property type="evidence" value="ECO:0007669"/>
    <property type="project" value="TreeGrafter"/>
</dbReference>
<comment type="function">
    <text evidence="2 11">Catalyzes a salvage reaction resulting in the formation of AMP, that is energically less costly than de novo synthesis.</text>
</comment>
<evidence type="ECO:0000259" key="12">
    <source>
        <dbReference type="Pfam" id="PF00156"/>
    </source>
</evidence>
<keyword evidence="8 11" id="KW-0328">Glycosyltransferase</keyword>
<keyword evidence="14" id="KW-1185">Reference proteome</keyword>
<dbReference type="CDD" id="cd06223">
    <property type="entry name" value="PRTases_typeI"/>
    <property type="match status" value="1"/>
</dbReference>
<dbReference type="InterPro" id="IPR050054">
    <property type="entry name" value="UPRTase/APRTase"/>
</dbReference>
<comment type="subunit">
    <text evidence="11">Homodimer.</text>
</comment>
<dbReference type="GO" id="GO:0006166">
    <property type="term" value="P:purine ribonucleoside salvage"/>
    <property type="evidence" value="ECO:0007669"/>
    <property type="project" value="UniProtKB-KW"/>
</dbReference>
<keyword evidence="7 11" id="KW-0963">Cytoplasm</keyword>
<proteinExistence type="inferred from homology"/>
<comment type="similarity">
    <text evidence="5 11">Belongs to the purine/pyrimidine phosphoribosyltransferase family.</text>
</comment>
<dbReference type="PANTHER" id="PTHR32315">
    <property type="entry name" value="ADENINE PHOSPHORIBOSYLTRANSFERASE"/>
    <property type="match status" value="1"/>
</dbReference>
<evidence type="ECO:0000256" key="10">
    <source>
        <dbReference type="ARBA" id="ARBA00022726"/>
    </source>
</evidence>
<dbReference type="Proteomes" id="UP000002318">
    <property type="component" value="Chromosome"/>
</dbReference>
<evidence type="ECO:0000256" key="11">
    <source>
        <dbReference type="HAMAP-Rule" id="MF_00004"/>
    </source>
</evidence>
<dbReference type="NCBIfam" id="NF002636">
    <property type="entry name" value="PRK02304.1-5"/>
    <property type="match status" value="1"/>
</dbReference>
<evidence type="ECO:0000256" key="8">
    <source>
        <dbReference type="ARBA" id="ARBA00022676"/>
    </source>
</evidence>
<accession>E1R1A4</accession>
<dbReference type="GO" id="GO:0016208">
    <property type="term" value="F:AMP binding"/>
    <property type="evidence" value="ECO:0007669"/>
    <property type="project" value="TreeGrafter"/>
</dbReference>
<evidence type="ECO:0000256" key="7">
    <source>
        <dbReference type="ARBA" id="ARBA00022490"/>
    </source>
</evidence>
<dbReference type="InterPro" id="IPR029057">
    <property type="entry name" value="PRTase-like"/>
</dbReference>
<dbReference type="RefSeq" id="WP_013254388.1">
    <property type="nucleotide sequence ID" value="NC_014364.1"/>
</dbReference>
<feature type="domain" description="Phosphoribosyltransferase" evidence="12">
    <location>
        <begin position="40"/>
        <end position="144"/>
    </location>
</feature>
<dbReference type="eggNOG" id="COG0503">
    <property type="taxonomic scope" value="Bacteria"/>
</dbReference>
<gene>
    <name evidence="11" type="primary">apt</name>
    <name evidence="13" type="ordered locus">Spirs_1798</name>
</gene>
<dbReference type="GO" id="GO:0005737">
    <property type="term" value="C:cytoplasm"/>
    <property type="evidence" value="ECO:0007669"/>
    <property type="project" value="UniProtKB-SubCell"/>
</dbReference>
<keyword evidence="9 11" id="KW-0808">Transferase</keyword>
<dbReference type="GO" id="GO:0044209">
    <property type="term" value="P:AMP salvage"/>
    <property type="evidence" value="ECO:0007669"/>
    <property type="project" value="UniProtKB-UniRule"/>
</dbReference>
<evidence type="ECO:0000313" key="14">
    <source>
        <dbReference type="Proteomes" id="UP000002318"/>
    </source>
</evidence>